<dbReference type="AlphaFoldDB" id="A0A9P1MCL2"/>
<dbReference type="Pfam" id="PF26616">
    <property type="entry name" value="CorA-like"/>
    <property type="match status" value="1"/>
</dbReference>
<dbReference type="OrthoDB" id="5396681at2759"/>
<dbReference type="Proteomes" id="UP000838763">
    <property type="component" value="Unassembled WGS sequence"/>
</dbReference>
<feature type="domain" description="CorA-like transporter" evidence="2">
    <location>
        <begin position="3"/>
        <end position="247"/>
    </location>
</feature>
<feature type="region of interest" description="Disordered" evidence="1">
    <location>
        <begin position="321"/>
        <end position="345"/>
    </location>
</feature>
<comment type="caution">
    <text evidence="3">The sequence shown here is derived from an EMBL/GenBank/DDBJ whole genome shotgun (WGS) entry which is preliminary data.</text>
</comment>
<accession>A0A9P1MCL2</accession>
<gene>
    <name evidence="3" type="ORF">PPNO1_LOCUS5537</name>
</gene>
<evidence type="ECO:0000313" key="4">
    <source>
        <dbReference type="Proteomes" id="UP000838763"/>
    </source>
</evidence>
<proteinExistence type="predicted"/>
<name>A0A9P1MCL2_9PEZI</name>
<sequence>MSEDQLFDSESEELTFLDFYDGCERYQYNIVTTSDEINRHILNGQADPLCRHVFITANSSRGPLKCSRESLCKILSYHQTHAYFVDCISTFGATEDPLDYSLVSMYSDDTLHLAEERLLHIPRLNRSGHDIQLSYILRSVEKSEQWEKDKLEGKWQWKIRQMAVHHQFDVKTGRALWITIKANGLMEDRVKSLPWTCSQDAGGRVDAAEQFVATLRTQLIFLMWSDDNWRHCINDIEEQIRDILNKAKTARIEDDQEPKDIPMTIAKKLSRRGSKGWNGEKDEGPPTSRNWTLHWLLHSPRRKAASAATQLLQKVDKRYRTPMRATSQSEQMSSEASPLPASNFRSRRRGQTITMPIPIAMPGSFGICLSLGNSRLTNPKSSLMWESDWRK</sequence>
<keyword evidence="4" id="KW-1185">Reference proteome</keyword>
<evidence type="ECO:0000259" key="2">
    <source>
        <dbReference type="Pfam" id="PF26616"/>
    </source>
</evidence>
<reference evidence="3" key="1">
    <citation type="submission" date="2022-11" db="EMBL/GenBank/DDBJ databases">
        <authorList>
            <person name="Scott C."/>
            <person name="Bruce N."/>
        </authorList>
    </citation>
    <scope>NUCLEOTIDE SEQUENCE</scope>
</reference>
<organism evidence="3 4">
    <name type="scientific">Parascedosporium putredinis</name>
    <dbReference type="NCBI Taxonomy" id="1442378"/>
    <lineage>
        <taxon>Eukaryota</taxon>
        <taxon>Fungi</taxon>
        <taxon>Dikarya</taxon>
        <taxon>Ascomycota</taxon>
        <taxon>Pezizomycotina</taxon>
        <taxon>Sordariomycetes</taxon>
        <taxon>Hypocreomycetidae</taxon>
        <taxon>Microascales</taxon>
        <taxon>Microascaceae</taxon>
        <taxon>Parascedosporium</taxon>
    </lineage>
</organism>
<evidence type="ECO:0000256" key="1">
    <source>
        <dbReference type="SAM" id="MobiDB-lite"/>
    </source>
</evidence>
<dbReference type="InterPro" id="IPR058257">
    <property type="entry name" value="CorA-like_dom"/>
</dbReference>
<protein>
    <recommendedName>
        <fullName evidence="2">CorA-like transporter domain-containing protein</fullName>
    </recommendedName>
</protein>
<evidence type="ECO:0000313" key="3">
    <source>
        <dbReference type="EMBL" id="CAI4215863.1"/>
    </source>
</evidence>
<dbReference type="EMBL" id="CALLCH030000013">
    <property type="protein sequence ID" value="CAI4215863.1"/>
    <property type="molecule type" value="Genomic_DNA"/>
</dbReference>
<feature type="compositionally biased region" description="Polar residues" evidence="1">
    <location>
        <begin position="324"/>
        <end position="336"/>
    </location>
</feature>